<protein>
    <submittedName>
        <fullName evidence="1">Uncharacterized protein</fullName>
    </submittedName>
</protein>
<gene>
    <name evidence="1" type="ORF">Tci_057047</name>
</gene>
<dbReference type="AlphaFoldDB" id="A0A6L2NHV2"/>
<dbReference type="EMBL" id="BKCJ010009030">
    <property type="protein sequence ID" value="GEU85069.1"/>
    <property type="molecule type" value="Genomic_DNA"/>
</dbReference>
<reference evidence="1" key="1">
    <citation type="journal article" date="2019" name="Sci. Rep.">
        <title>Draft genome of Tanacetum cinerariifolium, the natural source of mosquito coil.</title>
        <authorList>
            <person name="Yamashiro T."/>
            <person name="Shiraishi A."/>
            <person name="Satake H."/>
            <person name="Nakayama K."/>
        </authorList>
    </citation>
    <scope>NUCLEOTIDE SEQUENCE</scope>
</reference>
<sequence length="134" mass="15098">MLQEIIRLPVAVDRRFVSKRLLYNSSRSVYSEGASTSSNANDNVSNEHVGPSNVATQGEYFTCFRRCEFDSTVEDTKGTPAWFPGTLRQHFLLEDQLDSTLVRLIREVQVGTTFISKGDTEVPLEFKIEGRTSC</sequence>
<evidence type="ECO:0000313" key="1">
    <source>
        <dbReference type="EMBL" id="GEU85069.1"/>
    </source>
</evidence>
<organism evidence="1">
    <name type="scientific">Tanacetum cinerariifolium</name>
    <name type="common">Dalmatian daisy</name>
    <name type="synonym">Chrysanthemum cinerariifolium</name>
    <dbReference type="NCBI Taxonomy" id="118510"/>
    <lineage>
        <taxon>Eukaryota</taxon>
        <taxon>Viridiplantae</taxon>
        <taxon>Streptophyta</taxon>
        <taxon>Embryophyta</taxon>
        <taxon>Tracheophyta</taxon>
        <taxon>Spermatophyta</taxon>
        <taxon>Magnoliopsida</taxon>
        <taxon>eudicotyledons</taxon>
        <taxon>Gunneridae</taxon>
        <taxon>Pentapetalae</taxon>
        <taxon>asterids</taxon>
        <taxon>campanulids</taxon>
        <taxon>Asterales</taxon>
        <taxon>Asteraceae</taxon>
        <taxon>Asteroideae</taxon>
        <taxon>Anthemideae</taxon>
        <taxon>Anthemidinae</taxon>
        <taxon>Tanacetum</taxon>
    </lineage>
</organism>
<comment type="caution">
    <text evidence="1">The sequence shown here is derived from an EMBL/GenBank/DDBJ whole genome shotgun (WGS) entry which is preliminary data.</text>
</comment>
<accession>A0A6L2NHV2</accession>
<proteinExistence type="predicted"/>
<name>A0A6L2NHV2_TANCI</name>